<dbReference type="PANTHER" id="PTHR45138">
    <property type="entry name" value="REGULATORY COMPONENTS OF SENSORY TRANSDUCTION SYSTEM"/>
    <property type="match status" value="1"/>
</dbReference>
<comment type="catalytic activity">
    <reaction evidence="2">
        <text>2 GTP = 3',3'-c-di-GMP + 2 diphosphate</text>
        <dbReference type="Rhea" id="RHEA:24898"/>
        <dbReference type="ChEBI" id="CHEBI:33019"/>
        <dbReference type="ChEBI" id="CHEBI:37565"/>
        <dbReference type="ChEBI" id="CHEBI:58805"/>
        <dbReference type="EC" id="2.7.7.65"/>
    </reaction>
</comment>
<dbReference type="Gene3D" id="3.30.70.270">
    <property type="match status" value="1"/>
</dbReference>
<proteinExistence type="predicted"/>
<comment type="caution">
    <text evidence="4">The sequence shown here is derived from an EMBL/GenBank/DDBJ whole genome shotgun (WGS) entry which is preliminary data.</text>
</comment>
<dbReference type="NCBIfam" id="TIGR00254">
    <property type="entry name" value="GGDEF"/>
    <property type="match status" value="1"/>
</dbReference>
<reference evidence="4 5" key="1">
    <citation type="submission" date="2020-04" db="EMBL/GenBank/DDBJ databases">
        <authorList>
            <consortium name="Desulfovibrio sp. FSS-1 genome sequencing consortium"/>
            <person name="Shimoshige H."/>
            <person name="Kobayashi H."/>
            <person name="Maekawa T."/>
        </authorList>
    </citation>
    <scope>NUCLEOTIDE SEQUENCE [LARGE SCALE GENOMIC DNA]</scope>
    <source>
        <strain evidence="4 5">SIID29052-01</strain>
    </source>
</reference>
<gene>
    <name evidence="4" type="primary">dosC_2</name>
    <name evidence="4" type="ORF">NNJEOMEG_00292</name>
</gene>
<dbReference type="InterPro" id="IPR000160">
    <property type="entry name" value="GGDEF_dom"/>
</dbReference>
<dbReference type="PROSITE" id="PS50887">
    <property type="entry name" value="GGDEF"/>
    <property type="match status" value="1"/>
</dbReference>
<dbReference type="SMART" id="SM00267">
    <property type="entry name" value="GGDEF"/>
    <property type="match status" value="1"/>
</dbReference>
<dbReference type="RefSeq" id="WP_173080575.1">
    <property type="nucleotide sequence ID" value="NZ_BLTE01000001.1"/>
</dbReference>
<evidence type="ECO:0000259" key="3">
    <source>
        <dbReference type="PROSITE" id="PS50887"/>
    </source>
</evidence>
<keyword evidence="5" id="KW-1185">Reference proteome</keyword>
<dbReference type="EC" id="2.7.7.65" evidence="1"/>
<dbReference type="GO" id="GO:0052621">
    <property type="term" value="F:diguanylate cyclase activity"/>
    <property type="evidence" value="ECO:0007669"/>
    <property type="project" value="UniProtKB-EC"/>
</dbReference>
<evidence type="ECO:0000256" key="1">
    <source>
        <dbReference type="ARBA" id="ARBA00012528"/>
    </source>
</evidence>
<dbReference type="PANTHER" id="PTHR45138:SF9">
    <property type="entry name" value="DIGUANYLATE CYCLASE DGCM-RELATED"/>
    <property type="match status" value="1"/>
</dbReference>
<accession>A0A6V8LS81</accession>
<dbReference type="CDD" id="cd01949">
    <property type="entry name" value="GGDEF"/>
    <property type="match status" value="1"/>
</dbReference>
<reference evidence="4 5" key="2">
    <citation type="submission" date="2020-05" db="EMBL/GenBank/DDBJ databases">
        <title>Draft genome sequence of Desulfovibrio sp. strainFSS-1.</title>
        <authorList>
            <person name="Shimoshige H."/>
            <person name="Kobayashi H."/>
            <person name="Maekawa T."/>
        </authorList>
    </citation>
    <scope>NUCLEOTIDE SEQUENCE [LARGE SCALE GENOMIC DNA]</scope>
    <source>
        <strain evidence="4 5">SIID29052-01</strain>
    </source>
</reference>
<dbReference type="Proteomes" id="UP000494245">
    <property type="component" value="Unassembled WGS sequence"/>
</dbReference>
<evidence type="ECO:0000313" key="5">
    <source>
        <dbReference type="Proteomes" id="UP000494245"/>
    </source>
</evidence>
<dbReference type="EMBL" id="BLTE01000001">
    <property type="protein sequence ID" value="GFK92467.1"/>
    <property type="molecule type" value="Genomic_DNA"/>
</dbReference>
<dbReference type="InterPro" id="IPR050469">
    <property type="entry name" value="Diguanylate_Cyclase"/>
</dbReference>
<keyword evidence="4" id="KW-0548">Nucleotidyltransferase</keyword>
<sequence>MKAEPDDHDAPSIGLRELLRKAGIDRNDLGEGFGEGDQAYADLLYHLTRMRFSVEDSLRYWKGIISNLEKLNAAQGRDVGLRVAICDYFQNHHPKLRSPILVERKFLLRKESDSLVDELTGLYNRHYFKKSLHREIERFKRFQHRFSLIMLVLDDFRQIAETHGQPGCEEVLRAVARTLDETARDTDHIVRYDTDTFGLILPETNCDQSLAAAERLRQTLERAPVRLNDTPVTLTASLGVACFPEDAINAKTLLERIEKALDEAKRTGNCVFSFSGKDAGATGKAPDRNPVTATVLRVTSRSMHCQSSTVILPGMEVDIVVPGEHPGESDTHLGCRVMRVLRRECQAAEGPCNFTMPLEVVTAEERRVLLHGYLFNDRPG</sequence>
<evidence type="ECO:0000313" key="4">
    <source>
        <dbReference type="EMBL" id="GFK92467.1"/>
    </source>
</evidence>
<dbReference type="Pfam" id="PF00990">
    <property type="entry name" value="GGDEF"/>
    <property type="match status" value="1"/>
</dbReference>
<dbReference type="SUPFAM" id="SSF55073">
    <property type="entry name" value="Nucleotide cyclase"/>
    <property type="match status" value="1"/>
</dbReference>
<name>A0A6V8LS81_9BACT</name>
<keyword evidence="4" id="KW-0808">Transferase</keyword>
<evidence type="ECO:0000256" key="2">
    <source>
        <dbReference type="ARBA" id="ARBA00034247"/>
    </source>
</evidence>
<dbReference type="InterPro" id="IPR029787">
    <property type="entry name" value="Nucleotide_cyclase"/>
</dbReference>
<protein>
    <recommendedName>
        <fullName evidence="1">diguanylate cyclase</fullName>
        <ecNumber evidence="1">2.7.7.65</ecNumber>
    </recommendedName>
</protein>
<organism evidence="4 5">
    <name type="scientific">Fundidesulfovibrio magnetotacticus</name>
    <dbReference type="NCBI Taxonomy" id="2730080"/>
    <lineage>
        <taxon>Bacteria</taxon>
        <taxon>Pseudomonadati</taxon>
        <taxon>Thermodesulfobacteriota</taxon>
        <taxon>Desulfovibrionia</taxon>
        <taxon>Desulfovibrionales</taxon>
        <taxon>Desulfovibrionaceae</taxon>
        <taxon>Fundidesulfovibrio</taxon>
    </lineage>
</organism>
<dbReference type="InterPro" id="IPR043128">
    <property type="entry name" value="Rev_trsase/Diguanyl_cyclase"/>
</dbReference>
<feature type="domain" description="GGDEF" evidence="3">
    <location>
        <begin position="144"/>
        <end position="277"/>
    </location>
</feature>
<dbReference type="AlphaFoldDB" id="A0A6V8LS81"/>